<keyword evidence="2" id="KW-1185">Reference proteome</keyword>
<dbReference type="VEuPathDB" id="FungiDB:LCOR_08606.1"/>
<name>A0A068S6S6_9FUNG</name>
<dbReference type="Proteomes" id="UP000027586">
    <property type="component" value="Unassembled WGS sequence"/>
</dbReference>
<gene>
    <name evidence="1" type="ORF">LCOR_08606.1</name>
</gene>
<dbReference type="OrthoDB" id="10399648at2759"/>
<organism evidence="1 2">
    <name type="scientific">Lichtheimia corymbifera JMRC:FSU:9682</name>
    <dbReference type="NCBI Taxonomy" id="1263082"/>
    <lineage>
        <taxon>Eukaryota</taxon>
        <taxon>Fungi</taxon>
        <taxon>Fungi incertae sedis</taxon>
        <taxon>Mucoromycota</taxon>
        <taxon>Mucoromycotina</taxon>
        <taxon>Mucoromycetes</taxon>
        <taxon>Mucorales</taxon>
        <taxon>Lichtheimiaceae</taxon>
        <taxon>Lichtheimia</taxon>
    </lineage>
</organism>
<evidence type="ECO:0000313" key="1">
    <source>
        <dbReference type="EMBL" id="CDH57695.1"/>
    </source>
</evidence>
<reference evidence="1" key="1">
    <citation type="submission" date="2013-08" db="EMBL/GenBank/DDBJ databases">
        <title>Gene expansion shapes genome architecture in the human pathogen Lichtheimia corymbifera: an evolutionary genomics analysis in the ancient terrestrial Mucorales (Mucoromycotina).</title>
        <authorList>
            <person name="Schwartze V.U."/>
            <person name="Winter S."/>
            <person name="Shelest E."/>
            <person name="Marcet-Houben M."/>
            <person name="Horn F."/>
            <person name="Wehner S."/>
            <person name="Hoffmann K."/>
            <person name="Riege K."/>
            <person name="Sammeth M."/>
            <person name="Nowrousian M."/>
            <person name="Valiante V."/>
            <person name="Linde J."/>
            <person name="Jacobsen I.D."/>
            <person name="Marz M."/>
            <person name="Brakhage A.A."/>
            <person name="Gabaldon T."/>
            <person name="Bocker S."/>
            <person name="Voigt K."/>
        </authorList>
    </citation>
    <scope>NUCLEOTIDE SEQUENCE [LARGE SCALE GENOMIC DNA]</scope>
    <source>
        <strain evidence="1">FSU 9682</strain>
    </source>
</reference>
<dbReference type="AlphaFoldDB" id="A0A068S6S6"/>
<evidence type="ECO:0000313" key="2">
    <source>
        <dbReference type="Proteomes" id="UP000027586"/>
    </source>
</evidence>
<accession>A0A068S6S6</accession>
<protein>
    <recommendedName>
        <fullName evidence="3">F-box domain-containing protein</fullName>
    </recommendedName>
</protein>
<evidence type="ECO:0008006" key="3">
    <source>
        <dbReference type="Google" id="ProtNLM"/>
    </source>
</evidence>
<dbReference type="EMBL" id="CBTN010000048">
    <property type="protein sequence ID" value="CDH57695.1"/>
    <property type="molecule type" value="Genomic_DNA"/>
</dbReference>
<sequence length="174" mass="19289">MPFDSNIPFPLLYVSRAWHQCILQANNGLSFYANIDNNGTLKEGHDHLLRYAPFVTELDVNGFGHLLDHSTGPSLSDLFTRGAFIKLTTLNMKVDAGSKIIMATRIKPALELVGSRLKHLSITRNRDHSTSHGSIVILSDIIRYCGKLVSLTIDQFPVETASLSSNMECTECDI</sequence>
<comment type="caution">
    <text evidence="1">The sequence shown here is derived from an EMBL/GenBank/DDBJ whole genome shotgun (WGS) entry which is preliminary data.</text>
</comment>
<proteinExistence type="predicted"/>